<feature type="region of interest" description="Disordered" evidence="1">
    <location>
        <begin position="1"/>
        <end position="24"/>
    </location>
</feature>
<dbReference type="Proteomes" id="UP000188388">
    <property type="component" value="Unassembled WGS sequence"/>
</dbReference>
<gene>
    <name evidence="2" type="ORF">BQ8794_190052</name>
</gene>
<dbReference type="EMBL" id="FTPD01000011">
    <property type="protein sequence ID" value="SIT54918.1"/>
    <property type="molecule type" value="Genomic_DNA"/>
</dbReference>
<accession>A0A1R3V4X0</accession>
<dbReference type="AlphaFoldDB" id="A0A1R3V4X0"/>
<sequence length="288" mass="31415">MALCRASPRSSNGAHTPPGPPQPSRLCGLQIFGRALLDKVSARQVLGVDHTVVDRLLLLPEQVLEDQLAPSAAACVHQRATLVELSQLDGCEPELFGQGRHGSDRVLVVARQKDDPVPALDDRIGSQGGRNQVIETFDELGAGERLRDEGGGRKTVQLFRHWKRVRRVNDCLAFPARQGLRNLAMLPERDRQDDRVGLECIPQRLGDDRGSNRPSLRRQHLWRPAARDGHLDVFAGEGAGEGLAYLTESYNRVAHTASPIRVGIDSQAFNGAGLSVLLCGDLCVEVPS</sequence>
<evidence type="ECO:0000313" key="3">
    <source>
        <dbReference type="Proteomes" id="UP000188388"/>
    </source>
</evidence>
<organism evidence="2 3">
    <name type="scientific">Mesorhizobium prunaredense</name>
    <dbReference type="NCBI Taxonomy" id="1631249"/>
    <lineage>
        <taxon>Bacteria</taxon>
        <taxon>Pseudomonadati</taxon>
        <taxon>Pseudomonadota</taxon>
        <taxon>Alphaproteobacteria</taxon>
        <taxon>Hyphomicrobiales</taxon>
        <taxon>Phyllobacteriaceae</taxon>
        <taxon>Mesorhizobium</taxon>
    </lineage>
</organism>
<reference evidence="3" key="1">
    <citation type="submission" date="2017-01" db="EMBL/GenBank/DDBJ databases">
        <authorList>
            <person name="Brunel B."/>
        </authorList>
    </citation>
    <scope>NUCLEOTIDE SEQUENCE [LARGE SCALE GENOMIC DNA]</scope>
</reference>
<proteinExistence type="predicted"/>
<evidence type="ECO:0000256" key="1">
    <source>
        <dbReference type="SAM" id="MobiDB-lite"/>
    </source>
</evidence>
<evidence type="ECO:0000313" key="2">
    <source>
        <dbReference type="EMBL" id="SIT54918.1"/>
    </source>
</evidence>
<protein>
    <submittedName>
        <fullName evidence="2">Uncharacterized protein</fullName>
    </submittedName>
</protein>
<dbReference type="STRING" id="1631249.BQ8794_190052"/>
<name>A0A1R3V4X0_9HYPH</name>
<keyword evidence="3" id="KW-1185">Reference proteome</keyword>